<reference evidence="2 3" key="1">
    <citation type="submission" date="2024-09" db="EMBL/GenBank/DDBJ databases">
        <authorList>
            <person name="Sun Q."/>
            <person name="Mori K."/>
        </authorList>
    </citation>
    <scope>NUCLEOTIDE SEQUENCE [LARGE SCALE GENOMIC DNA]</scope>
    <source>
        <strain evidence="2 3">TBRC 1851</strain>
    </source>
</reference>
<feature type="region of interest" description="Disordered" evidence="1">
    <location>
        <begin position="47"/>
        <end position="169"/>
    </location>
</feature>
<dbReference type="EMBL" id="JBHMQT010000018">
    <property type="protein sequence ID" value="MFC0862903.1"/>
    <property type="molecule type" value="Genomic_DNA"/>
</dbReference>
<sequence length="266" mass="27048">MKRPLSYALAWCGATALAVGVSWLGVRDVLYSTILDDAPLAPVVAAAGPGSPSPIPASPDPISPGPISPGPISPGPPPTGFVTGGPASPEASNAQADATPAVNGSAPTAQRTGRATSTGGRTRQVLPVSPRPPRVIGLRPKPVTTSATAKNPATAHGPTTAYGPTTYGPTTASTATTKDPTTAVAAPAAASNGETLHTFSLRGGRATIAVTGKDCRVVTASPNDGYEVKVWEDPYWLRVTFLRGSSESSAFCTWNALPPRLDTYEN</sequence>
<protein>
    <recommendedName>
        <fullName evidence="4">SH3 domain-containing protein</fullName>
    </recommendedName>
</protein>
<evidence type="ECO:0000256" key="1">
    <source>
        <dbReference type="SAM" id="MobiDB-lite"/>
    </source>
</evidence>
<organism evidence="2 3">
    <name type="scientific">Sphaerimonospora cavernae</name>
    <dbReference type="NCBI Taxonomy" id="1740611"/>
    <lineage>
        <taxon>Bacteria</taxon>
        <taxon>Bacillati</taxon>
        <taxon>Actinomycetota</taxon>
        <taxon>Actinomycetes</taxon>
        <taxon>Streptosporangiales</taxon>
        <taxon>Streptosporangiaceae</taxon>
        <taxon>Sphaerimonospora</taxon>
    </lineage>
</organism>
<evidence type="ECO:0000313" key="3">
    <source>
        <dbReference type="Proteomes" id="UP001589870"/>
    </source>
</evidence>
<gene>
    <name evidence="2" type="ORF">ACFHYQ_11425</name>
</gene>
<keyword evidence="3" id="KW-1185">Reference proteome</keyword>
<dbReference type="Proteomes" id="UP001589870">
    <property type="component" value="Unassembled WGS sequence"/>
</dbReference>
<proteinExistence type="predicted"/>
<name>A0ABV6U375_9ACTN</name>
<feature type="compositionally biased region" description="Pro residues" evidence="1">
    <location>
        <begin position="51"/>
        <end position="79"/>
    </location>
</feature>
<evidence type="ECO:0008006" key="4">
    <source>
        <dbReference type="Google" id="ProtNLM"/>
    </source>
</evidence>
<dbReference type="RefSeq" id="WP_394301089.1">
    <property type="nucleotide sequence ID" value="NZ_JBHMQT010000018.1"/>
</dbReference>
<comment type="caution">
    <text evidence="2">The sequence shown here is derived from an EMBL/GenBank/DDBJ whole genome shotgun (WGS) entry which is preliminary data.</text>
</comment>
<feature type="compositionally biased region" description="Low complexity" evidence="1">
    <location>
        <begin position="108"/>
        <end position="124"/>
    </location>
</feature>
<feature type="compositionally biased region" description="Low complexity" evidence="1">
    <location>
        <begin position="152"/>
        <end position="169"/>
    </location>
</feature>
<evidence type="ECO:0000313" key="2">
    <source>
        <dbReference type="EMBL" id="MFC0862903.1"/>
    </source>
</evidence>
<accession>A0ABV6U375</accession>